<feature type="transmembrane region" description="Helical" evidence="6">
    <location>
        <begin position="317"/>
        <end position="338"/>
    </location>
</feature>
<feature type="transmembrane region" description="Helical" evidence="6">
    <location>
        <begin position="92"/>
        <end position="111"/>
    </location>
</feature>
<dbReference type="InterPro" id="IPR020846">
    <property type="entry name" value="MFS_dom"/>
</dbReference>
<keyword evidence="9" id="KW-1185">Reference proteome</keyword>
<name>H3SN59_9BACL</name>
<dbReference type="AlphaFoldDB" id="H3SN59"/>
<evidence type="ECO:0000256" key="2">
    <source>
        <dbReference type="ARBA" id="ARBA00022448"/>
    </source>
</evidence>
<evidence type="ECO:0000313" key="9">
    <source>
        <dbReference type="Proteomes" id="UP000003900"/>
    </source>
</evidence>
<evidence type="ECO:0000256" key="6">
    <source>
        <dbReference type="SAM" id="Phobius"/>
    </source>
</evidence>
<dbReference type="GO" id="GO:0022857">
    <property type="term" value="F:transmembrane transporter activity"/>
    <property type="evidence" value="ECO:0007669"/>
    <property type="project" value="InterPro"/>
</dbReference>
<keyword evidence="2" id="KW-0813">Transport</keyword>
<dbReference type="PRINTS" id="PR01036">
    <property type="entry name" value="TCRTETB"/>
</dbReference>
<feature type="transmembrane region" description="Helical" evidence="6">
    <location>
        <begin position="350"/>
        <end position="371"/>
    </location>
</feature>
<organism evidence="8 9">
    <name type="scientific">Paenibacillus dendritiformis C454</name>
    <dbReference type="NCBI Taxonomy" id="1131935"/>
    <lineage>
        <taxon>Bacteria</taxon>
        <taxon>Bacillati</taxon>
        <taxon>Bacillota</taxon>
        <taxon>Bacilli</taxon>
        <taxon>Bacillales</taxon>
        <taxon>Paenibacillaceae</taxon>
        <taxon>Paenibacillus</taxon>
    </lineage>
</organism>
<sequence>MPTPLTATLSTEDKPEQQANPRRWYALAVILLPTLLISLNTYMIQVALPSMQRSLHASFAEAQLIVTGFSLGLAVALMASGKLGDRYGRKRMLFIGVSGFTLMAALGGLTLEPALLIAIRIVQGLAAAFIQPQVLSIMQVSFTQREKPLAFGVYGAMIGFGFASGLILGGVLVNWNLFDLGWRTVFFFNVPFGLLVLLLLPMVPESRGEQAHGLDWAGTVLLMGGLFLVVYPLSEGQKQGWTAWTWLCLLAALPLLAAFVMVELRKRKRGAVPLVDLSIFKHRSFRAGMAAVVVIYLSLFSFFFIVSYYVQYGLHRGVQYASLVFLPLGAGLFLTSLLSARIVRRWGLPVLKIGALTVGASCLLFIGSLTIDAADLLHVRNVLILLAYGLGLGLVTTPLVNVVLGTVPAQEAGTGSGLFTTLMYLANSLGVALIGIVFSASLGPGEADLPDYVRAFAVSVAASGGMALTAFLCLCFLPNPGGAQSETAA</sequence>
<feature type="transmembrane region" description="Helical" evidence="6">
    <location>
        <begin position="285"/>
        <end position="311"/>
    </location>
</feature>
<dbReference type="SUPFAM" id="SSF103473">
    <property type="entry name" value="MFS general substrate transporter"/>
    <property type="match status" value="1"/>
</dbReference>
<feature type="transmembrane region" description="Helical" evidence="6">
    <location>
        <begin position="62"/>
        <end position="80"/>
    </location>
</feature>
<accession>H3SN59</accession>
<dbReference type="GO" id="GO:0005886">
    <property type="term" value="C:plasma membrane"/>
    <property type="evidence" value="ECO:0007669"/>
    <property type="project" value="UniProtKB-SubCell"/>
</dbReference>
<dbReference type="RefSeq" id="WP_006679485.1">
    <property type="nucleotide sequence ID" value="NZ_AHKH01000123.1"/>
</dbReference>
<evidence type="ECO:0000256" key="1">
    <source>
        <dbReference type="ARBA" id="ARBA00004651"/>
    </source>
</evidence>
<evidence type="ECO:0000259" key="7">
    <source>
        <dbReference type="PROSITE" id="PS50850"/>
    </source>
</evidence>
<dbReference type="InterPro" id="IPR036259">
    <property type="entry name" value="MFS_trans_sf"/>
</dbReference>
<reference evidence="8 9" key="1">
    <citation type="journal article" date="2012" name="J. Bacteriol.">
        <title>Genome Sequence of the Pattern-Forming Social Bacterium Paenibacillus dendritiformis C454 Chiral Morphotype.</title>
        <authorList>
            <person name="Sirota-Madi A."/>
            <person name="Olender T."/>
            <person name="Helman Y."/>
            <person name="Brainis I."/>
            <person name="Finkelshtein A."/>
            <person name="Roth D."/>
            <person name="Hagai E."/>
            <person name="Leshkowitz D."/>
            <person name="Brodsky L."/>
            <person name="Galatenko V."/>
            <person name="Nikolaev V."/>
            <person name="Gutnick D.L."/>
            <person name="Lancet D."/>
            <person name="Ben-Jacob E."/>
        </authorList>
    </citation>
    <scope>NUCLEOTIDE SEQUENCE [LARGE SCALE GENOMIC DNA]</scope>
    <source>
        <strain evidence="8 9">C454</strain>
    </source>
</reference>
<dbReference type="PANTHER" id="PTHR42718:SF39">
    <property type="entry name" value="ACTINORHODIN TRANSPORTER-RELATED"/>
    <property type="match status" value="1"/>
</dbReference>
<dbReference type="OrthoDB" id="2321349at2"/>
<feature type="transmembrane region" description="Helical" evidence="6">
    <location>
        <begin position="181"/>
        <end position="201"/>
    </location>
</feature>
<proteinExistence type="predicted"/>
<feature type="domain" description="Major facilitator superfamily (MFS) profile" evidence="7">
    <location>
        <begin position="26"/>
        <end position="481"/>
    </location>
</feature>
<feature type="transmembrane region" description="Helical" evidence="6">
    <location>
        <begin position="149"/>
        <end position="175"/>
    </location>
</feature>
<feature type="transmembrane region" description="Helical" evidence="6">
    <location>
        <begin position="243"/>
        <end position="264"/>
    </location>
</feature>
<feature type="transmembrane region" description="Helical" evidence="6">
    <location>
        <begin position="117"/>
        <end position="137"/>
    </location>
</feature>
<feature type="transmembrane region" description="Helical" evidence="6">
    <location>
        <begin position="213"/>
        <end position="231"/>
    </location>
</feature>
<dbReference type="Gene3D" id="1.20.1250.20">
    <property type="entry name" value="MFS general substrate transporter like domains"/>
    <property type="match status" value="1"/>
</dbReference>
<evidence type="ECO:0000256" key="3">
    <source>
        <dbReference type="ARBA" id="ARBA00022692"/>
    </source>
</evidence>
<dbReference type="Proteomes" id="UP000003900">
    <property type="component" value="Unassembled WGS sequence"/>
</dbReference>
<comment type="caution">
    <text evidence="8">The sequence shown here is derived from an EMBL/GenBank/DDBJ whole genome shotgun (WGS) entry which is preliminary data.</text>
</comment>
<keyword evidence="3 6" id="KW-0812">Transmembrane</keyword>
<dbReference type="PROSITE" id="PS50850">
    <property type="entry name" value="MFS"/>
    <property type="match status" value="1"/>
</dbReference>
<dbReference type="Gene3D" id="1.20.1720.10">
    <property type="entry name" value="Multidrug resistance protein D"/>
    <property type="match status" value="1"/>
</dbReference>
<feature type="transmembrane region" description="Helical" evidence="6">
    <location>
        <begin position="24"/>
        <end position="42"/>
    </location>
</feature>
<dbReference type="Pfam" id="PF07690">
    <property type="entry name" value="MFS_1"/>
    <property type="match status" value="1"/>
</dbReference>
<dbReference type="EMBL" id="AHKH01000123">
    <property type="protein sequence ID" value="EHQ59490.1"/>
    <property type="molecule type" value="Genomic_DNA"/>
</dbReference>
<dbReference type="PATRIC" id="fig|1131935.3.peg.5206"/>
<feature type="transmembrane region" description="Helical" evidence="6">
    <location>
        <begin position="416"/>
        <end position="440"/>
    </location>
</feature>
<evidence type="ECO:0000256" key="5">
    <source>
        <dbReference type="ARBA" id="ARBA00023136"/>
    </source>
</evidence>
<dbReference type="STRING" id="1131935.PDENDC454_25034"/>
<dbReference type="InterPro" id="IPR011701">
    <property type="entry name" value="MFS"/>
</dbReference>
<feature type="transmembrane region" description="Helical" evidence="6">
    <location>
        <begin position="452"/>
        <end position="477"/>
    </location>
</feature>
<evidence type="ECO:0000313" key="8">
    <source>
        <dbReference type="EMBL" id="EHQ59490.1"/>
    </source>
</evidence>
<protein>
    <submittedName>
        <fullName evidence="8">Transmembrane efflux protein</fullName>
    </submittedName>
</protein>
<gene>
    <name evidence="8" type="ORF">PDENDC454_25034</name>
</gene>
<feature type="transmembrane region" description="Helical" evidence="6">
    <location>
        <begin position="383"/>
        <end position="404"/>
    </location>
</feature>
<evidence type="ECO:0000256" key="4">
    <source>
        <dbReference type="ARBA" id="ARBA00022989"/>
    </source>
</evidence>
<comment type="subcellular location">
    <subcellularLocation>
        <location evidence="1">Cell membrane</location>
        <topology evidence="1">Multi-pass membrane protein</topology>
    </subcellularLocation>
</comment>
<dbReference type="PANTHER" id="PTHR42718">
    <property type="entry name" value="MAJOR FACILITATOR SUPERFAMILY MULTIDRUG TRANSPORTER MFSC"/>
    <property type="match status" value="1"/>
</dbReference>
<keyword evidence="5 6" id="KW-0472">Membrane</keyword>
<keyword evidence="4 6" id="KW-1133">Transmembrane helix</keyword>
<dbReference type="CDD" id="cd17321">
    <property type="entry name" value="MFS_MMR_MDR_like"/>
    <property type="match status" value="1"/>
</dbReference>